<evidence type="ECO:0000313" key="5">
    <source>
        <dbReference type="Proteomes" id="UP000238565"/>
    </source>
</evidence>
<accession>A0A2S7I2N6</accession>
<protein>
    <recommendedName>
        <fullName evidence="6">MBG domain-containing protein</fullName>
    </recommendedName>
</protein>
<dbReference type="InterPro" id="IPR041286">
    <property type="entry name" value="MBG_2"/>
</dbReference>
<evidence type="ECO:0008006" key="6">
    <source>
        <dbReference type="Google" id="ProtNLM"/>
    </source>
</evidence>
<dbReference type="Pfam" id="PF18676">
    <property type="entry name" value="MBG_2"/>
    <property type="match status" value="1"/>
</dbReference>
<feature type="domain" description="Heme-binding protein Shr-like Hb-interacting" evidence="1">
    <location>
        <begin position="190"/>
        <end position="269"/>
    </location>
</feature>
<proteinExistence type="predicted"/>
<dbReference type="InterPro" id="IPR041248">
    <property type="entry name" value="YDG"/>
</dbReference>
<feature type="domain" description="YDG" evidence="2">
    <location>
        <begin position="784"/>
        <end position="863"/>
    </location>
</feature>
<dbReference type="Gene3D" id="2.60.40.1080">
    <property type="match status" value="1"/>
</dbReference>
<dbReference type="InterPro" id="IPR008964">
    <property type="entry name" value="Invasin/intimin_cell_adhesion"/>
</dbReference>
<gene>
    <name evidence="4" type="ORF">C3729_11760</name>
</gene>
<dbReference type="Pfam" id="PF07550">
    <property type="entry name" value="Shr-like_HID"/>
    <property type="match status" value="1"/>
</dbReference>
<evidence type="ECO:0000259" key="1">
    <source>
        <dbReference type="Pfam" id="PF07550"/>
    </source>
</evidence>
<dbReference type="AlphaFoldDB" id="A0A2S7I2N6"/>
<reference evidence="4 5" key="1">
    <citation type="submission" date="2018-02" db="EMBL/GenBank/DDBJ databases">
        <title>Draft genome sequence of bacterial isolates from marine environment.</title>
        <authorList>
            <person name="Singh S.K."/>
            <person name="Hill R."/>
            <person name="Major S."/>
            <person name="Cai H."/>
            <person name="Li Y."/>
        </authorList>
    </citation>
    <scope>NUCLEOTIDE SEQUENCE [LARGE SCALE GENOMIC DNA]</scope>
    <source>
        <strain evidence="4 5">IMET F</strain>
    </source>
</reference>
<dbReference type="Pfam" id="PF18657">
    <property type="entry name" value="YDG"/>
    <property type="match status" value="1"/>
</dbReference>
<evidence type="ECO:0000259" key="2">
    <source>
        <dbReference type="Pfam" id="PF18657"/>
    </source>
</evidence>
<dbReference type="EMBL" id="PTPZ01000008">
    <property type="protein sequence ID" value="PPZ90838.1"/>
    <property type="molecule type" value="Genomic_DNA"/>
</dbReference>
<name>A0A2S7I2N6_9FLAO</name>
<feature type="domain" description="MBG" evidence="3">
    <location>
        <begin position="617"/>
        <end position="698"/>
    </location>
</feature>
<feature type="non-terminal residue" evidence="4">
    <location>
        <position position="923"/>
    </location>
</feature>
<dbReference type="InterPro" id="IPR011432">
    <property type="entry name" value="Shr-like_HID"/>
</dbReference>
<sequence>MRKNLLLEKAVRLLLSTFAFLLFISSLFIKGQGTETFENIPTSSSTTYSTRTWNGVNATSWSATDARTDVTITTKAITIRNGSLTFGLTAAQKAAGIGSLTLKAKAPYGNPDVGTLQLVVNGTVISAKTTTGATISTVVSYTWSDINVSTLTSIVINQTTQNSRIAIDDISWTAAPASGSAAPTLNAAASATVDAPFDVTFTDDATWRGAITGVTVGGTALTAGYSVSSGKITFTPSASVPANLLQSSGTKSIVINATGYSGATVSQTIGVGAPAKLAMNTQPAAPSTNGGALATQPKVNIVDQYGNTTTSTASVTAAVGAGTWTLGGTTSVAAVSGTSTFSGLTATSAAAVTGATITFSSGSLTPVTSSTFNIPTPPPANDDCSGAINLTVNAAAVSGTFAGATPMTGASKNDVFFMFTPSVTGSYTITINGFSVASDKDFYVYSVCPNTYSTTTNVVVSGATTSTSSETAKATFTAGTSYKILVQDYGSGGGAFNISVTSPIITGGTTAAPFTTTYGTASAAQTFAVSGSGLSANLVATAPTGFEVSADGINYGNTATFTQTSGNASGTLSIRLKANAAVTGNYNAQNIVLSSTGATSVNITTAASGNSVSTKALTITANNRTKTYGTTLTLGTSEFTSSGLANSETIGSVTLSAAGAASTATTAVGTYPIMPSAATGGTFTASNYAITYVDGTLTINKADQTITFGSLSAKTYGDAAFDLAGTSSSGLALTYSSSNTDVATVSGNTVTIVGAGSTTITASQAGDGNHNAATSVDQVLTINKKSLTITGLSAENKTFDGTTAATLTGTPVLNGVVGSDDVSLTGTPTATFASSSVGHAIAVTVSGYSLTGAKAGDYQLVEPTLSADIIATTPTLFANGTLSALTTTYGTPSTTTSFTVSGQSLTDVITITAPTGFEVSSTS</sequence>
<dbReference type="Proteomes" id="UP000238565">
    <property type="component" value="Unassembled WGS sequence"/>
</dbReference>
<dbReference type="SUPFAM" id="SSF49373">
    <property type="entry name" value="Invasin/intimin cell-adhesion fragments"/>
    <property type="match status" value="1"/>
</dbReference>
<dbReference type="RefSeq" id="WP_123057195.1">
    <property type="nucleotide sequence ID" value="NZ_PTPZ01000008.1"/>
</dbReference>
<organism evidence="4 5">
    <name type="scientific">Cloacibacterium normanense</name>
    <dbReference type="NCBI Taxonomy" id="237258"/>
    <lineage>
        <taxon>Bacteria</taxon>
        <taxon>Pseudomonadati</taxon>
        <taxon>Bacteroidota</taxon>
        <taxon>Flavobacteriia</taxon>
        <taxon>Flavobacteriales</taxon>
        <taxon>Weeksellaceae</taxon>
    </lineage>
</organism>
<comment type="caution">
    <text evidence="4">The sequence shown here is derived from an EMBL/GenBank/DDBJ whole genome shotgun (WGS) entry which is preliminary data.</text>
</comment>
<evidence type="ECO:0000313" key="4">
    <source>
        <dbReference type="EMBL" id="PPZ90838.1"/>
    </source>
</evidence>
<evidence type="ECO:0000259" key="3">
    <source>
        <dbReference type="Pfam" id="PF18676"/>
    </source>
</evidence>